<evidence type="ECO:0000259" key="19">
    <source>
        <dbReference type="Pfam" id="PF04928"/>
    </source>
</evidence>
<dbReference type="Proteomes" id="UP000504630">
    <property type="component" value="Chromosome 24"/>
</dbReference>
<dbReference type="GO" id="GO:0005634">
    <property type="term" value="C:nucleus"/>
    <property type="evidence" value="ECO:0007669"/>
    <property type="project" value="UniProtKB-SubCell"/>
</dbReference>
<dbReference type="GO" id="GO:0006397">
    <property type="term" value="P:mRNA processing"/>
    <property type="evidence" value="ECO:0007669"/>
    <property type="project" value="UniProtKB-KW"/>
</dbReference>
<feature type="binding site" evidence="16">
    <location>
        <position position="167"/>
    </location>
    <ligand>
        <name>Mg(2+)</name>
        <dbReference type="ChEBI" id="CHEBI:18420"/>
        <label>2</label>
        <note>catalytic</note>
    </ligand>
</feature>
<feature type="compositionally biased region" description="Basic and acidic residues" evidence="17">
    <location>
        <begin position="574"/>
        <end position="589"/>
    </location>
</feature>
<dbReference type="InterPro" id="IPR007010">
    <property type="entry name" value="PolA_pol_RNA-bd_dom"/>
</dbReference>
<dbReference type="GO" id="GO:0046872">
    <property type="term" value="F:metal ion binding"/>
    <property type="evidence" value="ECO:0007669"/>
    <property type="project" value="UniProtKB-KW"/>
</dbReference>
<feature type="compositionally biased region" description="Basic and acidic residues" evidence="17">
    <location>
        <begin position="531"/>
        <end position="549"/>
    </location>
</feature>
<dbReference type="GO" id="GO:0003723">
    <property type="term" value="F:RNA binding"/>
    <property type="evidence" value="ECO:0007669"/>
    <property type="project" value="UniProtKB-UniRule"/>
</dbReference>
<dbReference type="Gene3D" id="1.10.1410.10">
    <property type="match status" value="1"/>
</dbReference>
<dbReference type="GO" id="GO:0031123">
    <property type="term" value="P:RNA 3'-end processing"/>
    <property type="evidence" value="ECO:0007669"/>
    <property type="project" value="InterPro"/>
</dbReference>
<dbReference type="PANTHER" id="PTHR10682">
    <property type="entry name" value="POLY A POLYMERASE"/>
    <property type="match status" value="1"/>
</dbReference>
<evidence type="ECO:0000256" key="11">
    <source>
        <dbReference type="ARBA" id="ARBA00023211"/>
    </source>
</evidence>
<dbReference type="PIRSF" id="PIRSF018425">
    <property type="entry name" value="PolyA_polymerase"/>
    <property type="match status" value="1"/>
</dbReference>
<keyword evidence="21" id="KW-1185">Reference proteome</keyword>
<dbReference type="Pfam" id="PF04926">
    <property type="entry name" value="PAP_RNA-bind"/>
    <property type="match status" value="1"/>
</dbReference>
<feature type="binding site" evidence="16">
    <location>
        <position position="115"/>
    </location>
    <ligand>
        <name>Mg(2+)</name>
        <dbReference type="ChEBI" id="CHEBI:18420"/>
        <label>1</label>
        <note>catalytic</note>
    </ligand>
</feature>
<evidence type="ECO:0000256" key="3">
    <source>
        <dbReference type="ARBA" id="ARBA00010912"/>
    </source>
</evidence>
<accession>A0A6J2P8M6</accession>
<dbReference type="OrthoDB" id="412748at2759"/>
<keyword evidence="8 14" id="KW-0067">ATP-binding</keyword>
<feature type="binding site" evidence="15">
    <location>
        <position position="228"/>
    </location>
    <ligand>
        <name>ATP</name>
        <dbReference type="ChEBI" id="CHEBI:30616"/>
    </ligand>
</feature>
<reference evidence="22" key="1">
    <citation type="submission" date="2025-08" db="UniProtKB">
        <authorList>
            <consortium name="RefSeq"/>
        </authorList>
    </citation>
    <scope>IDENTIFICATION</scope>
</reference>
<dbReference type="FunFam" id="3.30.460.10:FF:000002">
    <property type="entry name" value="Poly(A) polymerase alpha, putative"/>
    <property type="match status" value="1"/>
</dbReference>
<dbReference type="GO" id="GO:1990817">
    <property type="term" value="F:poly(A) RNA polymerase activity"/>
    <property type="evidence" value="ECO:0007669"/>
    <property type="project" value="UniProtKB-UniRule"/>
</dbReference>
<feature type="binding site" evidence="15">
    <location>
        <begin position="113"/>
        <end position="115"/>
    </location>
    <ligand>
        <name>ATP</name>
        <dbReference type="ChEBI" id="CHEBI:30616"/>
    </ligand>
</feature>
<feature type="binding site" evidence="15">
    <location>
        <begin position="246"/>
        <end position="247"/>
    </location>
    <ligand>
        <name>ATP</name>
        <dbReference type="ChEBI" id="CHEBI:30616"/>
    </ligand>
</feature>
<dbReference type="KEGG" id="cgob:115003923"/>
<feature type="domain" description="Poly(A) polymerase nucleotidyltransferase" evidence="20">
    <location>
        <begin position="21"/>
        <end position="214"/>
    </location>
</feature>
<keyword evidence="7 14" id="KW-0547">Nucleotide-binding</keyword>
<evidence type="ECO:0000259" key="20">
    <source>
        <dbReference type="Pfam" id="PF20750"/>
    </source>
</evidence>
<dbReference type="CDD" id="cd05402">
    <property type="entry name" value="NT_PAP_TUTase"/>
    <property type="match status" value="1"/>
</dbReference>
<dbReference type="GeneID" id="115003923"/>
<evidence type="ECO:0000256" key="1">
    <source>
        <dbReference type="ARBA" id="ARBA00001936"/>
    </source>
</evidence>
<evidence type="ECO:0000313" key="21">
    <source>
        <dbReference type="Proteomes" id="UP000504630"/>
    </source>
</evidence>
<evidence type="ECO:0000256" key="9">
    <source>
        <dbReference type="ARBA" id="ARBA00022842"/>
    </source>
</evidence>
<evidence type="ECO:0000256" key="8">
    <source>
        <dbReference type="ARBA" id="ARBA00022840"/>
    </source>
</evidence>
<keyword evidence="5 14" id="KW-0808">Transferase</keyword>
<dbReference type="Gene3D" id="3.30.70.590">
    <property type="entry name" value="Poly(A) polymerase predicted RNA binding domain"/>
    <property type="match status" value="1"/>
</dbReference>
<keyword evidence="4 14" id="KW-0507">mRNA processing</keyword>
<feature type="binding site" evidence="16">
    <location>
        <position position="115"/>
    </location>
    <ligand>
        <name>Mg(2+)</name>
        <dbReference type="ChEBI" id="CHEBI:18420"/>
        <label>2</label>
        <note>catalytic</note>
    </ligand>
</feature>
<dbReference type="Gene3D" id="3.30.460.10">
    <property type="entry name" value="Beta Polymerase, domain 2"/>
    <property type="match status" value="1"/>
</dbReference>
<evidence type="ECO:0000256" key="10">
    <source>
        <dbReference type="ARBA" id="ARBA00022884"/>
    </source>
</evidence>
<dbReference type="InterPro" id="IPR043519">
    <property type="entry name" value="NT_sf"/>
</dbReference>
<feature type="binding site" evidence="15">
    <location>
        <begin position="100"/>
        <end position="102"/>
    </location>
    <ligand>
        <name>ATP</name>
        <dbReference type="ChEBI" id="CHEBI:30616"/>
    </ligand>
</feature>
<evidence type="ECO:0000259" key="18">
    <source>
        <dbReference type="Pfam" id="PF04926"/>
    </source>
</evidence>
<dbReference type="AlphaFoldDB" id="A0A6J2P8M6"/>
<feature type="domain" description="Poly(A) polymerase central" evidence="19">
    <location>
        <begin position="219"/>
        <end position="364"/>
    </location>
</feature>
<feature type="binding site" evidence="15">
    <location>
        <position position="237"/>
    </location>
    <ligand>
        <name>ATP</name>
        <dbReference type="ChEBI" id="CHEBI:30616"/>
    </ligand>
</feature>
<proteinExistence type="inferred from homology"/>
<dbReference type="InterPro" id="IPR007012">
    <property type="entry name" value="PolA_pol_cen_dom"/>
</dbReference>
<dbReference type="EC" id="2.7.7.19" evidence="14"/>
<evidence type="ECO:0000256" key="14">
    <source>
        <dbReference type="PIRNR" id="PIRNR018425"/>
    </source>
</evidence>
<keyword evidence="6 16" id="KW-0479">Metal-binding</keyword>
<evidence type="ECO:0000256" key="12">
    <source>
        <dbReference type="ARBA" id="ARBA00023242"/>
    </source>
</evidence>
<dbReference type="FunFam" id="1.10.1410.10:FF:000001">
    <property type="entry name" value="Putative poly(A) polymerase gamma"/>
    <property type="match status" value="1"/>
</dbReference>
<dbReference type="InterPro" id="IPR048840">
    <property type="entry name" value="PolA_pol_NTPase"/>
</dbReference>
<dbReference type="Pfam" id="PF20750">
    <property type="entry name" value="PAP_NTPase"/>
    <property type="match status" value="1"/>
</dbReference>
<dbReference type="InterPro" id="IPR011068">
    <property type="entry name" value="NuclTrfase_I-like_C"/>
</dbReference>
<evidence type="ECO:0000313" key="22">
    <source>
        <dbReference type="RefSeq" id="XP_029281721.1"/>
    </source>
</evidence>
<feature type="binding site" evidence="15">
    <location>
        <position position="167"/>
    </location>
    <ligand>
        <name>ATP</name>
        <dbReference type="ChEBI" id="CHEBI:30616"/>
    </ligand>
</feature>
<dbReference type="SUPFAM" id="SSF81301">
    <property type="entry name" value="Nucleotidyltransferase"/>
    <property type="match status" value="1"/>
</dbReference>
<protein>
    <recommendedName>
        <fullName evidence="14">Poly(A) polymerase</fullName>
        <ecNumber evidence="14">2.7.7.19</ecNumber>
    </recommendedName>
</protein>
<evidence type="ECO:0000256" key="6">
    <source>
        <dbReference type="ARBA" id="ARBA00022723"/>
    </source>
</evidence>
<dbReference type="InParanoid" id="A0A6J2P8M6"/>
<dbReference type="GO" id="GO:0005524">
    <property type="term" value="F:ATP binding"/>
    <property type="evidence" value="ECO:0007669"/>
    <property type="project" value="UniProtKB-UniRule"/>
</dbReference>
<comment type="cofactor">
    <cofactor evidence="1">
        <name>Mn(2+)</name>
        <dbReference type="ChEBI" id="CHEBI:29035"/>
    </cofactor>
</comment>
<organism evidence="21 22">
    <name type="scientific">Cottoperca gobio</name>
    <name type="common">Frogmouth</name>
    <name type="synonym">Aphritis gobio</name>
    <dbReference type="NCBI Taxonomy" id="56716"/>
    <lineage>
        <taxon>Eukaryota</taxon>
        <taxon>Metazoa</taxon>
        <taxon>Chordata</taxon>
        <taxon>Craniata</taxon>
        <taxon>Vertebrata</taxon>
        <taxon>Euteleostomi</taxon>
        <taxon>Actinopterygii</taxon>
        <taxon>Neopterygii</taxon>
        <taxon>Teleostei</taxon>
        <taxon>Neoteleostei</taxon>
        <taxon>Acanthomorphata</taxon>
        <taxon>Eupercaria</taxon>
        <taxon>Perciformes</taxon>
        <taxon>Notothenioidei</taxon>
        <taxon>Bovichtidae</taxon>
        <taxon>Cottoperca</taxon>
    </lineage>
</organism>
<gene>
    <name evidence="22" type="primary">LOC115003923</name>
</gene>
<dbReference type="RefSeq" id="XP_029281721.1">
    <property type="nucleotide sequence ID" value="XM_029425861.1"/>
</dbReference>
<feature type="compositionally biased region" description="Low complexity" evidence="17">
    <location>
        <begin position="552"/>
        <end position="569"/>
    </location>
</feature>
<feature type="region of interest" description="Disordered" evidence="17">
    <location>
        <begin position="496"/>
        <end position="605"/>
    </location>
</feature>
<keyword evidence="10" id="KW-0694">RNA-binding</keyword>
<comment type="similarity">
    <text evidence="3 14">Belongs to the poly(A) polymerase family.</text>
</comment>
<dbReference type="SUPFAM" id="SSF81631">
    <property type="entry name" value="PAP/OAS1 substrate-binding domain"/>
    <property type="match status" value="1"/>
</dbReference>
<feature type="binding site" evidence="16">
    <location>
        <position position="113"/>
    </location>
    <ligand>
        <name>Mg(2+)</name>
        <dbReference type="ChEBI" id="CHEBI:18420"/>
        <label>2</label>
        <note>catalytic</note>
    </ligand>
</feature>
<comment type="cofactor">
    <cofactor evidence="16">
        <name>Mg(2+)</name>
        <dbReference type="ChEBI" id="CHEBI:18420"/>
    </cofactor>
    <text evidence="16">Binds 2 magnesium ions. Also active with manganese.</text>
</comment>
<keyword evidence="9 16" id="KW-0460">Magnesium</keyword>
<feature type="domain" description="Poly(A) polymerase RNA-binding" evidence="18">
    <location>
        <begin position="366"/>
        <end position="426"/>
    </location>
</feature>
<keyword evidence="11" id="KW-0464">Manganese</keyword>
<comment type="function">
    <text evidence="14">Polymerase that creates the 3'-poly(A) tail of mRNA's.</text>
</comment>
<feature type="binding site" evidence="16">
    <location>
        <position position="113"/>
    </location>
    <ligand>
        <name>Mg(2+)</name>
        <dbReference type="ChEBI" id="CHEBI:18420"/>
        <label>1</label>
        <note>catalytic</note>
    </ligand>
</feature>
<evidence type="ECO:0000256" key="4">
    <source>
        <dbReference type="ARBA" id="ARBA00022664"/>
    </source>
</evidence>
<evidence type="ECO:0000256" key="17">
    <source>
        <dbReference type="SAM" id="MobiDB-lite"/>
    </source>
</evidence>
<dbReference type="SUPFAM" id="SSF55003">
    <property type="entry name" value="PAP/Archaeal CCA-adding enzyme, C-terminal domain"/>
    <property type="match status" value="1"/>
</dbReference>
<evidence type="ECO:0000256" key="15">
    <source>
        <dbReference type="PIRSR" id="PIRSR018425-1"/>
    </source>
</evidence>
<dbReference type="PANTHER" id="PTHR10682:SF9">
    <property type="entry name" value="POLY(A) POLYMERASE ALPHA"/>
    <property type="match status" value="1"/>
</dbReference>
<comment type="catalytic activity">
    <reaction evidence="13 14">
        <text>RNA(n) + ATP = RNA(n)-3'-adenine ribonucleotide + diphosphate</text>
        <dbReference type="Rhea" id="RHEA:11332"/>
        <dbReference type="Rhea" id="RHEA-COMP:14527"/>
        <dbReference type="Rhea" id="RHEA-COMP:17347"/>
        <dbReference type="ChEBI" id="CHEBI:30616"/>
        <dbReference type="ChEBI" id="CHEBI:33019"/>
        <dbReference type="ChEBI" id="CHEBI:140395"/>
        <dbReference type="ChEBI" id="CHEBI:173115"/>
        <dbReference type="EC" id="2.7.7.19"/>
    </reaction>
</comment>
<evidence type="ECO:0000256" key="7">
    <source>
        <dbReference type="ARBA" id="ARBA00022741"/>
    </source>
</evidence>
<sequence length="631" mass="71340">MPRAINSRAPPPPPRTQKWYGLTAPISEDLPTVDDLIHDRHLIETLKSYGVFEGALELKHRKHVLKQLESLYKEWLTEMCIEMKLPESVTEKVGGKIVPFGSYHLGVASKGADFDVLCVGPGFLERKDFSHSFADKLKAQKEVKDLRVIENAFVPVVKLSYDGLEIDLVFALLPRKSIPENIDLLKNEWLRTMDVHCVRSLNGYRVTEEILRLVPNIHTFTLALRTIKLWAKQRNIYSNMLGFLGGVSWSILVARISQAYPNASASTLVTKFFKVYDMWEWPIPIMLKGLEDRYFKLPVWDPRVNVSDRYHLMPIITPAYPQQNSAFNVSPSTLAILTEEIQRGHVIAQEIQKKKADWSTLFDKPDFFKKYKYYIQLQATSATAEQHLEWVGLVESKVRLLVATLERNDFITRAHIDVQPFPGSSEDQGNAKEGIEKKWLIGLAINTERYSELNLNRDLTPNLTTFSETVYRQAHSCGLFKEGMTISSRYMSQHNNSVSVTSGSSVQASTSRRPTPVSSMSSWAAKRARSPHSETSIKKFKSEEKRTKDTCSTSASLSKSPSQSVSSPSTKRPRTPERETPSKKLKIDLDPPTAELSDTPTGHTETVGVVKNGIKLRLIGYSTESRLDTSP</sequence>
<name>A0A6J2P8M6_COTGO</name>
<evidence type="ECO:0000256" key="16">
    <source>
        <dbReference type="PIRSR" id="PIRSR018425-2"/>
    </source>
</evidence>
<evidence type="ECO:0000256" key="13">
    <source>
        <dbReference type="ARBA" id="ARBA00048830"/>
    </source>
</evidence>
<feature type="compositionally biased region" description="Low complexity" evidence="17">
    <location>
        <begin position="497"/>
        <end position="511"/>
    </location>
</feature>
<dbReference type="InterPro" id="IPR014492">
    <property type="entry name" value="PolyA_polymerase"/>
</dbReference>
<evidence type="ECO:0000256" key="2">
    <source>
        <dbReference type="ARBA" id="ARBA00004123"/>
    </source>
</evidence>
<keyword evidence="12 14" id="KW-0539">Nucleus</keyword>
<evidence type="ECO:0000256" key="5">
    <source>
        <dbReference type="ARBA" id="ARBA00022679"/>
    </source>
</evidence>
<comment type="subcellular location">
    <subcellularLocation>
        <location evidence="2 14">Nucleus</location>
    </subcellularLocation>
</comment>
<feature type="compositionally biased region" description="Polar residues" evidence="17">
    <location>
        <begin position="512"/>
        <end position="522"/>
    </location>
</feature>
<dbReference type="Pfam" id="PF04928">
    <property type="entry name" value="PAP_central"/>
    <property type="match status" value="1"/>
</dbReference>